<feature type="compositionally biased region" description="Low complexity" evidence="1">
    <location>
        <begin position="211"/>
        <end position="222"/>
    </location>
</feature>
<feature type="compositionally biased region" description="Basic and acidic residues" evidence="1">
    <location>
        <begin position="92"/>
        <end position="112"/>
    </location>
</feature>
<evidence type="ECO:0000313" key="2">
    <source>
        <dbReference type="EMBL" id="KAK8120670.1"/>
    </source>
</evidence>
<proteinExistence type="predicted"/>
<name>A0AAW0R081_9PEZI</name>
<dbReference type="Proteomes" id="UP001392437">
    <property type="component" value="Unassembled WGS sequence"/>
</dbReference>
<gene>
    <name evidence="2" type="ORF">PG999_004790</name>
</gene>
<feature type="compositionally biased region" description="Low complexity" evidence="1">
    <location>
        <begin position="279"/>
        <end position="294"/>
    </location>
</feature>
<reference evidence="2 3" key="1">
    <citation type="submission" date="2023-01" db="EMBL/GenBank/DDBJ databases">
        <title>Analysis of 21 Apiospora genomes using comparative genomics revels a genus with tremendous synthesis potential of carbohydrate active enzymes and secondary metabolites.</title>
        <authorList>
            <person name="Sorensen T."/>
        </authorList>
    </citation>
    <scope>NUCLEOTIDE SEQUENCE [LARGE SCALE GENOMIC DNA]</scope>
    <source>
        <strain evidence="2 3">CBS 117206</strain>
    </source>
</reference>
<dbReference type="AlphaFoldDB" id="A0AAW0R081"/>
<sequence>MLSTSNSALAKGGASNENLNKMKHHIAELEQCAKAYFREIQCTMRQGPDYELKMRWNDWNYAKCALDRVTQDFSERLIKSHAQRPNLLEQQAAHKDHREALGTQSDRNDGDSHLGLPLEPPHNFVEKDRPEELWYEPSDNFSSTGTLMMVRPKPVLILNSASKVNASIAKKTGTNTTTVPKTIVSLTAPNVKAGVEPNPKVWVPPHLRVSPKTGATTPTPTKMVIKPESTEKTVVKPKPQPEKPETSKVLPHLYRGPTPGSKVWPHQRQAPITPPTTAPSPSSASSNRSPVSSSKSSAFGVLIDISDTPATNVFDTSTRNSATHGAADVWEALMQLTYDMTGPSNEQDTVPI</sequence>
<evidence type="ECO:0000256" key="1">
    <source>
        <dbReference type="SAM" id="MobiDB-lite"/>
    </source>
</evidence>
<comment type="caution">
    <text evidence="2">The sequence shown here is derived from an EMBL/GenBank/DDBJ whole genome shotgun (WGS) entry which is preliminary data.</text>
</comment>
<dbReference type="EMBL" id="JAQQWP010000004">
    <property type="protein sequence ID" value="KAK8120670.1"/>
    <property type="molecule type" value="Genomic_DNA"/>
</dbReference>
<feature type="compositionally biased region" description="Basic and acidic residues" evidence="1">
    <location>
        <begin position="228"/>
        <end position="246"/>
    </location>
</feature>
<evidence type="ECO:0000313" key="3">
    <source>
        <dbReference type="Proteomes" id="UP001392437"/>
    </source>
</evidence>
<protein>
    <submittedName>
        <fullName evidence="2">Uncharacterized protein</fullName>
    </submittedName>
</protein>
<feature type="region of interest" description="Disordered" evidence="1">
    <location>
        <begin position="92"/>
        <end position="123"/>
    </location>
</feature>
<accession>A0AAW0R081</accession>
<feature type="region of interest" description="Disordered" evidence="1">
    <location>
        <begin position="197"/>
        <end position="294"/>
    </location>
</feature>
<keyword evidence="3" id="KW-1185">Reference proteome</keyword>
<organism evidence="2 3">
    <name type="scientific">Apiospora kogelbergensis</name>
    <dbReference type="NCBI Taxonomy" id="1337665"/>
    <lineage>
        <taxon>Eukaryota</taxon>
        <taxon>Fungi</taxon>
        <taxon>Dikarya</taxon>
        <taxon>Ascomycota</taxon>
        <taxon>Pezizomycotina</taxon>
        <taxon>Sordariomycetes</taxon>
        <taxon>Xylariomycetidae</taxon>
        <taxon>Amphisphaeriales</taxon>
        <taxon>Apiosporaceae</taxon>
        <taxon>Apiospora</taxon>
    </lineage>
</organism>